<feature type="transmembrane region" description="Helical" evidence="2">
    <location>
        <begin position="62"/>
        <end position="78"/>
    </location>
</feature>
<evidence type="ECO:0000313" key="4">
    <source>
        <dbReference type="Proteomes" id="UP000198781"/>
    </source>
</evidence>
<dbReference type="AlphaFoldDB" id="A0A1G6UKW7"/>
<keyword evidence="2" id="KW-1133">Transmembrane helix</keyword>
<dbReference type="InterPro" id="IPR007404">
    <property type="entry name" value="YdjM-like"/>
</dbReference>
<organism evidence="3 4">
    <name type="scientific">Paracidovorax valerianellae</name>
    <dbReference type="NCBI Taxonomy" id="187868"/>
    <lineage>
        <taxon>Bacteria</taxon>
        <taxon>Pseudomonadati</taxon>
        <taxon>Pseudomonadota</taxon>
        <taxon>Betaproteobacteria</taxon>
        <taxon>Burkholderiales</taxon>
        <taxon>Comamonadaceae</taxon>
        <taxon>Paracidovorax</taxon>
    </lineage>
</organism>
<proteinExistence type="predicted"/>
<dbReference type="InterPro" id="IPR053170">
    <property type="entry name" value="Transcription_regulator"/>
</dbReference>
<dbReference type="OrthoDB" id="9781927at2"/>
<gene>
    <name evidence="3" type="ORF">SAMN05192589_106110</name>
</gene>
<feature type="region of interest" description="Disordered" evidence="1">
    <location>
        <begin position="327"/>
        <end position="347"/>
    </location>
</feature>
<accession>A0A1G6UKW7</accession>
<dbReference type="RefSeq" id="WP_092743792.1">
    <property type="nucleotide sequence ID" value="NZ_FMZC01000006.1"/>
</dbReference>
<dbReference type="Pfam" id="PF04307">
    <property type="entry name" value="YdjM"/>
    <property type="match status" value="1"/>
</dbReference>
<dbReference type="Proteomes" id="UP000198781">
    <property type="component" value="Unassembled WGS sequence"/>
</dbReference>
<feature type="transmembrane region" description="Helical" evidence="2">
    <location>
        <begin position="160"/>
        <end position="179"/>
    </location>
</feature>
<evidence type="ECO:0000256" key="2">
    <source>
        <dbReference type="SAM" id="Phobius"/>
    </source>
</evidence>
<feature type="transmembrane region" description="Helical" evidence="2">
    <location>
        <begin position="90"/>
        <end position="111"/>
    </location>
</feature>
<protein>
    <submittedName>
        <fullName evidence="3">Inner membrane protein</fullName>
    </submittedName>
</protein>
<evidence type="ECO:0000313" key="3">
    <source>
        <dbReference type="EMBL" id="SDD41929.1"/>
    </source>
</evidence>
<reference evidence="3 4" key="1">
    <citation type="submission" date="2016-10" db="EMBL/GenBank/DDBJ databases">
        <authorList>
            <person name="de Groot N.N."/>
        </authorList>
    </citation>
    <scope>NUCLEOTIDE SEQUENCE [LARGE SCALE GENOMIC DNA]</scope>
    <source>
        <strain evidence="3 4">DSM 16619</strain>
    </source>
</reference>
<keyword evidence="4" id="KW-1185">Reference proteome</keyword>
<dbReference type="PANTHER" id="PTHR40031:SF1">
    <property type="entry name" value="MEMBRANE-BOUND METAL-DEPENDENT HYDROLASE"/>
    <property type="match status" value="1"/>
</dbReference>
<name>A0A1G6UKW7_9BURK</name>
<dbReference type="STRING" id="187868.SAMN05192589_106110"/>
<keyword evidence="2" id="KW-0812">Transmembrane</keyword>
<sequence length="347" mass="38254">MDSLTQIALGSAVSLAVMGRRTAPWKAALWGAVAGTLPDLDAFIDHGNAIANMVQHRAESHALLYLTLFSAPLGWIVARLHGEQAGWRRWWLAMWLALITHPLLDAMTVYGTQLWKPFTSHPYGVGSIFIIDPLYTVPLIVGVVAALVSGPLVGMRWNRWGLVLSTLYLAWSAGAQQYVTGVAMASLRTQGLPVQTVLVTPTPFNTLLWRVVAVTPTQYAEGFYALADGGRPMQWTLHERGAPLIGRYQAVPEVAQIADFSHGFYRMRTRDGHVFLTDLRMGQEPDYTFHFDLGTPGQLDAGAPEVALRSQRPDIRTALPALWRRLRGHTDGTGPFGTRRSPPEPTQ</sequence>
<feature type="transmembrane region" description="Helical" evidence="2">
    <location>
        <begin position="123"/>
        <end position="148"/>
    </location>
</feature>
<dbReference type="EMBL" id="FMZC01000006">
    <property type="protein sequence ID" value="SDD41929.1"/>
    <property type="molecule type" value="Genomic_DNA"/>
</dbReference>
<evidence type="ECO:0000256" key="1">
    <source>
        <dbReference type="SAM" id="MobiDB-lite"/>
    </source>
</evidence>
<dbReference type="PANTHER" id="PTHR40031">
    <property type="entry name" value="HYPOTHETICAL MEMBRANE SPANNING PROTEIN"/>
    <property type="match status" value="1"/>
</dbReference>
<keyword evidence="2" id="KW-0472">Membrane</keyword>